<comment type="caution">
    <text evidence="2">The sequence shown here is derived from an EMBL/GenBank/DDBJ whole genome shotgun (WGS) entry which is preliminary data.</text>
</comment>
<organism evidence="2 3">
    <name type="scientific">Streptomyces hokutonensis</name>
    <dbReference type="NCBI Taxonomy" id="1306990"/>
    <lineage>
        <taxon>Bacteria</taxon>
        <taxon>Bacillati</taxon>
        <taxon>Actinomycetota</taxon>
        <taxon>Actinomycetes</taxon>
        <taxon>Kitasatosporales</taxon>
        <taxon>Streptomycetaceae</taxon>
        <taxon>Streptomyces</taxon>
    </lineage>
</organism>
<name>A0ABW6ME91_9ACTN</name>
<keyword evidence="3" id="KW-1185">Reference proteome</keyword>
<protein>
    <recommendedName>
        <fullName evidence="4">Secreted protein</fullName>
    </recommendedName>
</protein>
<reference evidence="2 3" key="1">
    <citation type="submission" date="2024-10" db="EMBL/GenBank/DDBJ databases">
        <title>The Natural Products Discovery Center: Release of the First 8490 Sequenced Strains for Exploring Actinobacteria Biosynthetic Diversity.</title>
        <authorList>
            <person name="Kalkreuter E."/>
            <person name="Kautsar S.A."/>
            <person name="Yang D."/>
            <person name="Bader C.D."/>
            <person name="Teijaro C.N."/>
            <person name="Fluegel L."/>
            <person name="Davis C.M."/>
            <person name="Simpson J.R."/>
            <person name="Lauterbach L."/>
            <person name="Steele A.D."/>
            <person name="Gui C."/>
            <person name="Meng S."/>
            <person name="Li G."/>
            <person name="Viehrig K."/>
            <person name="Ye F."/>
            <person name="Su P."/>
            <person name="Kiefer A.F."/>
            <person name="Nichols A."/>
            <person name="Cepeda A.J."/>
            <person name="Yan W."/>
            <person name="Fan B."/>
            <person name="Jiang Y."/>
            <person name="Adhikari A."/>
            <person name="Zheng C.-J."/>
            <person name="Schuster L."/>
            <person name="Cowan T.M."/>
            <person name="Smanski M.J."/>
            <person name="Chevrette M.G."/>
            <person name="De Carvalho L.P.S."/>
            <person name="Shen B."/>
        </authorList>
    </citation>
    <scope>NUCLEOTIDE SEQUENCE [LARGE SCALE GENOMIC DNA]</scope>
    <source>
        <strain evidence="2 3">NPDC006488</strain>
    </source>
</reference>
<sequence>MSPIRPRRNIGIVLLVLLPLALVATAAWALSGRTSASPESSARPETAPWARLPLYGLLRAPTDSARRAHRAEQQLVVTCMAAQGFRYTPAFAAVDSDTSPALFGVESLDPSGGATGAPEPQPSEQRRGKGFDRALYGDPDLSISARNKVLRVTRPATGCLAEAQTRLQGEAGRKQDLTLRMQLDQGERDALQALEKDPAFRTLTTRWRACMRRAGVTADDPRELIGDLPRGTDPATSPAIRTDVKCKESTSYLKAAYGRLAAMQQQWVDANRKPVAEWKALRRYEDGVAREILKTDAS</sequence>
<dbReference type="Proteomes" id="UP001601303">
    <property type="component" value="Unassembled WGS sequence"/>
</dbReference>
<dbReference type="EMBL" id="JBIAHM010000016">
    <property type="protein sequence ID" value="MFE9604459.1"/>
    <property type="molecule type" value="Genomic_DNA"/>
</dbReference>
<dbReference type="RefSeq" id="WP_388113393.1">
    <property type="nucleotide sequence ID" value="NZ_JBIAHM010000016.1"/>
</dbReference>
<evidence type="ECO:0008006" key="4">
    <source>
        <dbReference type="Google" id="ProtNLM"/>
    </source>
</evidence>
<accession>A0ABW6ME91</accession>
<feature type="region of interest" description="Disordered" evidence="1">
    <location>
        <begin position="104"/>
        <end position="131"/>
    </location>
</feature>
<evidence type="ECO:0000313" key="3">
    <source>
        <dbReference type="Proteomes" id="UP001601303"/>
    </source>
</evidence>
<proteinExistence type="predicted"/>
<evidence type="ECO:0000256" key="1">
    <source>
        <dbReference type="SAM" id="MobiDB-lite"/>
    </source>
</evidence>
<evidence type="ECO:0000313" key="2">
    <source>
        <dbReference type="EMBL" id="MFE9604459.1"/>
    </source>
</evidence>
<gene>
    <name evidence="2" type="ORF">ACFYNQ_38690</name>
</gene>